<keyword evidence="2" id="KW-1185">Reference proteome</keyword>
<dbReference type="EMBL" id="UYSU01036979">
    <property type="protein sequence ID" value="VDL98428.1"/>
    <property type="molecule type" value="Genomic_DNA"/>
</dbReference>
<accession>A0A183T6E5</accession>
<name>A0A183T6E5_SCHSO</name>
<dbReference type="Proteomes" id="UP000275846">
    <property type="component" value="Unassembled WGS sequence"/>
</dbReference>
<gene>
    <name evidence="1" type="ORF">SSLN_LOCUS12043</name>
</gene>
<dbReference type="OrthoDB" id="6220781at2759"/>
<protein>
    <submittedName>
        <fullName evidence="1 3">Uncharacterized protein</fullName>
    </submittedName>
</protein>
<organism evidence="3">
    <name type="scientific">Schistocephalus solidus</name>
    <name type="common">Tapeworm</name>
    <dbReference type="NCBI Taxonomy" id="70667"/>
    <lineage>
        <taxon>Eukaryota</taxon>
        <taxon>Metazoa</taxon>
        <taxon>Spiralia</taxon>
        <taxon>Lophotrochozoa</taxon>
        <taxon>Platyhelminthes</taxon>
        <taxon>Cestoda</taxon>
        <taxon>Eucestoda</taxon>
        <taxon>Diphyllobothriidea</taxon>
        <taxon>Diphyllobothriidae</taxon>
        <taxon>Schistocephalus</taxon>
    </lineage>
</organism>
<evidence type="ECO:0000313" key="1">
    <source>
        <dbReference type="EMBL" id="VDL98428.1"/>
    </source>
</evidence>
<evidence type="ECO:0000313" key="3">
    <source>
        <dbReference type="WBParaSite" id="SSLN_0001249401-mRNA-1"/>
    </source>
</evidence>
<dbReference type="AlphaFoldDB" id="A0A183T6E5"/>
<reference evidence="3" key="1">
    <citation type="submission" date="2016-06" db="UniProtKB">
        <authorList>
            <consortium name="WormBaseParasite"/>
        </authorList>
    </citation>
    <scope>IDENTIFICATION</scope>
</reference>
<sequence length="188" mass="21950">MPHDVYNSYVYDRLPQLMKQQAAAGFSPYSSSGTMIFPSTLSLRNISQQGRFFQDVPSMHERQPLEMDYNVHCRYFKLEDPKVSTIDKLSAGDFYRMRAFKQRNKHRREEHVFPNAMQRHCAGCCAINVGGTIGCDRRPEYSHQNSDFKLPAFQSPPMAPYGRGQYQLFYEVLDRNPTNHCWDSRKHV</sequence>
<reference evidence="1 2" key="2">
    <citation type="submission" date="2018-11" db="EMBL/GenBank/DDBJ databases">
        <authorList>
            <consortium name="Pathogen Informatics"/>
        </authorList>
    </citation>
    <scope>NUCLEOTIDE SEQUENCE [LARGE SCALE GENOMIC DNA]</scope>
    <source>
        <strain evidence="1 2">NST_G2</strain>
    </source>
</reference>
<evidence type="ECO:0000313" key="2">
    <source>
        <dbReference type="Proteomes" id="UP000275846"/>
    </source>
</evidence>
<proteinExistence type="predicted"/>
<dbReference type="WBParaSite" id="SSLN_0001249401-mRNA-1">
    <property type="protein sequence ID" value="SSLN_0001249401-mRNA-1"/>
    <property type="gene ID" value="SSLN_0001249401"/>
</dbReference>